<proteinExistence type="predicted"/>
<protein>
    <recommendedName>
        <fullName evidence="2">PCI domain-containing protein</fullName>
    </recommendedName>
</protein>
<name>A0ABQ6MS90_9STRA</name>
<dbReference type="Gene3D" id="1.25.40.570">
    <property type="match status" value="1"/>
</dbReference>
<dbReference type="Proteomes" id="UP001165060">
    <property type="component" value="Unassembled WGS sequence"/>
</dbReference>
<dbReference type="PANTHER" id="PTHR10758:SF2">
    <property type="entry name" value="26S PROTEASOME NON-ATPASE REGULATORY SUBUNIT 3"/>
    <property type="match status" value="1"/>
</dbReference>
<sequence length="162" mass="17060">PPSPPPRYSDAHASLQSSLRKSPDGAPTTHFRAACIKLSVIVQLLMGDIPPRDAFNDPHAAPLLAPYLALTAAVRSGNVQTFSSVLAANTSTFEADGNLSLISRLQHTVVKAGLRRLSLSYSRIGLPQVAARLGVEEAGVAYVVAKAIADGVIDGTIDHQEQ</sequence>
<dbReference type="InterPro" id="IPR057985">
    <property type="entry name" value="TPR_PSMD3_N"/>
</dbReference>
<organism evidence="3 4">
    <name type="scientific">Tetraparma gracilis</name>
    <dbReference type="NCBI Taxonomy" id="2962635"/>
    <lineage>
        <taxon>Eukaryota</taxon>
        <taxon>Sar</taxon>
        <taxon>Stramenopiles</taxon>
        <taxon>Ochrophyta</taxon>
        <taxon>Bolidophyceae</taxon>
        <taxon>Parmales</taxon>
        <taxon>Triparmaceae</taxon>
        <taxon>Tetraparma</taxon>
    </lineage>
</organism>
<comment type="caution">
    <text evidence="3">The sequence shown here is derived from an EMBL/GenBank/DDBJ whole genome shotgun (WGS) entry which is preliminary data.</text>
</comment>
<feature type="domain" description="PCI" evidence="2">
    <location>
        <begin position="1"/>
        <end position="162"/>
    </location>
</feature>
<dbReference type="InterPro" id="IPR050756">
    <property type="entry name" value="CSN3"/>
</dbReference>
<reference evidence="3 4" key="1">
    <citation type="journal article" date="2023" name="Commun. Biol.">
        <title>Genome analysis of Parmales, the sister group of diatoms, reveals the evolutionary specialization of diatoms from phago-mixotrophs to photoautotrophs.</title>
        <authorList>
            <person name="Ban H."/>
            <person name="Sato S."/>
            <person name="Yoshikawa S."/>
            <person name="Yamada K."/>
            <person name="Nakamura Y."/>
            <person name="Ichinomiya M."/>
            <person name="Sato N."/>
            <person name="Blanc-Mathieu R."/>
            <person name="Endo H."/>
            <person name="Kuwata A."/>
            <person name="Ogata H."/>
        </authorList>
    </citation>
    <scope>NUCLEOTIDE SEQUENCE [LARGE SCALE GENOMIC DNA]</scope>
</reference>
<keyword evidence="4" id="KW-1185">Reference proteome</keyword>
<dbReference type="SUPFAM" id="SSF46785">
    <property type="entry name" value="Winged helix' DNA-binding domain"/>
    <property type="match status" value="1"/>
</dbReference>
<accession>A0ABQ6MS90</accession>
<evidence type="ECO:0000313" key="4">
    <source>
        <dbReference type="Proteomes" id="UP001165060"/>
    </source>
</evidence>
<dbReference type="InterPro" id="IPR036390">
    <property type="entry name" value="WH_DNA-bd_sf"/>
</dbReference>
<dbReference type="Pfam" id="PF25573">
    <property type="entry name" value="TPR_PSMD3_N"/>
    <property type="match status" value="1"/>
</dbReference>
<evidence type="ECO:0000313" key="3">
    <source>
        <dbReference type="EMBL" id="GMI31109.1"/>
    </source>
</evidence>
<dbReference type="PROSITE" id="PS50250">
    <property type="entry name" value="PCI"/>
    <property type="match status" value="1"/>
</dbReference>
<dbReference type="InterPro" id="IPR000717">
    <property type="entry name" value="PCI_dom"/>
</dbReference>
<feature type="non-terminal residue" evidence="3">
    <location>
        <position position="162"/>
    </location>
</feature>
<feature type="non-terminal residue" evidence="3">
    <location>
        <position position="1"/>
    </location>
</feature>
<dbReference type="EMBL" id="BRYB01005960">
    <property type="protein sequence ID" value="GMI31109.1"/>
    <property type="molecule type" value="Genomic_DNA"/>
</dbReference>
<feature type="region of interest" description="Disordered" evidence="1">
    <location>
        <begin position="1"/>
        <end position="26"/>
    </location>
</feature>
<dbReference type="Pfam" id="PF01399">
    <property type="entry name" value="PCI"/>
    <property type="match status" value="1"/>
</dbReference>
<evidence type="ECO:0000259" key="2">
    <source>
        <dbReference type="PROSITE" id="PS50250"/>
    </source>
</evidence>
<gene>
    <name evidence="3" type="ORF">TeGR_g112</name>
</gene>
<dbReference type="PANTHER" id="PTHR10758">
    <property type="entry name" value="26S PROTEASOME NON-ATPASE REGULATORY SUBUNIT 3/COP9 SIGNALOSOME COMPLEX SUBUNIT 3"/>
    <property type="match status" value="1"/>
</dbReference>
<evidence type="ECO:0000256" key="1">
    <source>
        <dbReference type="SAM" id="MobiDB-lite"/>
    </source>
</evidence>